<gene>
    <name evidence="6" type="ORF">N803_12270</name>
</gene>
<dbReference type="SUPFAM" id="SSF46785">
    <property type="entry name" value="Winged helix' DNA-binding domain"/>
    <property type="match status" value="1"/>
</dbReference>
<dbReference type="Pfam" id="PF00126">
    <property type="entry name" value="HTH_1"/>
    <property type="match status" value="1"/>
</dbReference>
<dbReference type="Gene3D" id="3.40.190.10">
    <property type="entry name" value="Periplasmic binding protein-like II"/>
    <property type="match status" value="2"/>
</dbReference>
<keyword evidence="7" id="KW-1185">Reference proteome</keyword>
<dbReference type="GO" id="GO:0003677">
    <property type="term" value="F:DNA binding"/>
    <property type="evidence" value="ECO:0007669"/>
    <property type="project" value="UniProtKB-KW"/>
</dbReference>
<comment type="caution">
    <text evidence="6">The sequence shown here is derived from an EMBL/GenBank/DDBJ whole genome shotgun (WGS) entry which is preliminary data.</text>
</comment>
<comment type="similarity">
    <text evidence="1">Belongs to the LysR transcriptional regulatory family.</text>
</comment>
<accession>A0A0A0JL36</accession>
<dbReference type="InterPro" id="IPR005119">
    <property type="entry name" value="LysR_subst-bd"/>
</dbReference>
<evidence type="ECO:0000256" key="4">
    <source>
        <dbReference type="ARBA" id="ARBA00023163"/>
    </source>
</evidence>
<dbReference type="SUPFAM" id="SSF53850">
    <property type="entry name" value="Periplasmic binding protein-like II"/>
    <property type="match status" value="1"/>
</dbReference>
<sequence>MLDPHRLSVFRSVVAGGSVQAAADNLGMTSSAVSQHLSALARETGLTLFQRAGRGIAPTQAALELAAQSEEAMSQWGRLDSVVADLREGRSGRLSVGYFSSAGAAWMPALIKRLTFEHPDLTVDLVLNELASRNITPDIDVVIDPPEGGGRAGYRHVPLASDPFVAVVPAEHELAKVRSIPLADVRGETWVSNDLAGSLGHRIVVSACAAAGFTPRFRVQAQEHFSAIAFVAAGVGISIMPRLAARLLPPEVTRIRVTDPTPVREISALVRETARPNPSAQRLLEMLLELNAHPTRRGRSADA</sequence>
<name>A0A0A0JL36_9MICO</name>
<feature type="domain" description="HTH lysR-type" evidence="5">
    <location>
        <begin position="2"/>
        <end position="59"/>
    </location>
</feature>
<dbReference type="Gene3D" id="1.10.10.10">
    <property type="entry name" value="Winged helix-like DNA-binding domain superfamily/Winged helix DNA-binding domain"/>
    <property type="match status" value="1"/>
</dbReference>
<keyword evidence="4" id="KW-0804">Transcription</keyword>
<dbReference type="Proteomes" id="UP000030011">
    <property type="component" value="Unassembled WGS sequence"/>
</dbReference>
<dbReference type="InterPro" id="IPR000847">
    <property type="entry name" value="LysR_HTH_N"/>
</dbReference>
<reference evidence="6 7" key="1">
    <citation type="submission" date="2013-08" db="EMBL/GenBank/DDBJ databases">
        <title>The genome sequence of Knoellia subterranea.</title>
        <authorList>
            <person name="Zhu W."/>
            <person name="Wang G."/>
        </authorList>
    </citation>
    <scope>NUCLEOTIDE SEQUENCE [LARGE SCALE GENOMIC DNA]</scope>
    <source>
        <strain evidence="6 7">KCTC 19937</strain>
    </source>
</reference>
<evidence type="ECO:0000313" key="7">
    <source>
        <dbReference type="Proteomes" id="UP000030011"/>
    </source>
</evidence>
<keyword evidence="3" id="KW-0238">DNA-binding</keyword>
<dbReference type="PROSITE" id="PS50931">
    <property type="entry name" value="HTH_LYSR"/>
    <property type="match status" value="1"/>
</dbReference>
<dbReference type="InterPro" id="IPR036388">
    <property type="entry name" value="WH-like_DNA-bd_sf"/>
</dbReference>
<proteinExistence type="inferred from homology"/>
<evidence type="ECO:0000256" key="1">
    <source>
        <dbReference type="ARBA" id="ARBA00009437"/>
    </source>
</evidence>
<dbReference type="EMBL" id="AVPK01000004">
    <property type="protein sequence ID" value="KGN37828.1"/>
    <property type="molecule type" value="Genomic_DNA"/>
</dbReference>
<dbReference type="PANTHER" id="PTHR30346">
    <property type="entry name" value="TRANSCRIPTIONAL DUAL REGULATOR HCAR-RELATED"/>
    <property type="match status" value="1"/>
</dbReference>
<dbReference type="Pfam" id="PF03466">
    <property type="entry name" value="LysR_substrate"/>
    <property type="match status" value="1"/>
</dbReference>
<evidence type="ECO:0000313" key="6">
    <source>
        <dbReference type="EMBL" id="KGN37828.1"/>
    </source>
</evidence>
<evidence type="ECO:0000256" key="3">
    <source>
        <dbReference type="ARBA" id="ARBA00023125"/>
    </source>
</evidence>
<organism evidence="6 7">
    <name type="scientific">Knoellia subterranea KCTC 19937</name>
    <dbReference type="NCBI Taxonomy" id="1385521"/>
    <lineage>
        <taxon>Bacteria</taxon>
        <taxon>Bacillati</taxon>
        <taxon>Actinomycetota</taxon>
        <taxon>Actinomycetes</taxon>
        <taxon>Micrococcales</taxon>
        <taxon>Intrasporangiaceae</taxon>
        <taxon>Knoellia</taxon>
    </lineage>
</organism>
<dbReference type="GO" id="GO:0032993">
    <property type="term" value="C:protein-DNA complex"/>
    <property type="evidence" value="ECO:0007669"/>
    <property type="project" value="TreeGrafter"/>
</dbReference>
<dbReference type="GO" id="GO:0003700">
    <property type="term" value="F:DNA-binding transcription factor activity"/>
    <property type="evidence" value="ECO:0007669"/>
    <property type="project" value="InterPro"/>
</dbReference>
<dbReference type="AlphaFoldDB" id="A0A0A0JL36"/>
<evidence type="ECO:0000256" key="2">
    <source>
        <dbReference type="ARBA" id="ARBA00023015"/>
    </source>
</evidence>
<evidence type="ECO:0000259" key="5">
    <source>
        <dbReference type="PROSITE" id="PS50931"/>
    </source>
</evidence>
<dbReference type="InterPro" id="IPR036390">
    <property type="entry name" value="WH_DNA-bd_sf"/>
</dbReference>
<protein>
    <submittedName>
        <fullName evidence="6">LysR family transcriptional regulator</fullName>
    </submittedName>
</protein>
<dbReference type="RefSeq" id="WP_035904242.1">
    <property type="nucleotide sequence ID" value="NZ_AVPK01000004.1"/>
</dbReference>
<keyword evidence="2" id="KW-0805">Transcription regulation</keyword>
<dbReference type="OrthoDB" id="4131546at2"/>
<dbReference type="eggNOG" id="COG0583">
    <property type="taxonomic scope" value="Bacteria"/>
</dbReference>
<dbReference type="PANTHER" id="PTHR30346:SF29">
    <property type="entry name" value="LYSR SUBSTRATE-BINDING"/>
    <property type="match status" value="1"/>
</dbReference>
<dbReference type="STRING" id="1385521.N803_12270"/>